<accession>A0A811TBG8</accession>
<dbReference type="Gene3D" id="2.60.40.10">
    <property type="entry name" value="Immunoglobulins"/>
    <property type="match status" value="3"/>
</dbReference>
<dbReference type="SUPFAM" id="SSF51126">
    <property type="entry name" value="Pectin lyase-like"/>
    <property type="match status" value="1"/>
</dbReference>
<feature type="domain" description="Pyrrolo-quinoline quinone repeat" evidence="3">
    <location>
        <begin position="943"/>
        <end position="1028"/>
    </location>
</feature>
<dbReference type="SMART" id="SM00564">
    <property type="entry name" value="PQQ"/>
    <property type="match status" value="7"/>
</dbReference>
<dbReference type="Pfam" id="PF07705">
    <property type="entry name" value="CARDB"/>
    <property type="match status" value="3"/>
</dbReference>
<dbReference type="Gene3D" id="2.40.128.630">
    <property type="match status" value="1"/>
</dbReference>
<dbReference type="Pfam" id="PF13360">
    <property type="entry name" value="PQQ_2"/>
    <property type="match status" value="3"/>
</dbReference>
<feature type="domain" description="CARDB" evidence="2">
    <location>
        <begin position="1034"/>
        <end position="1130"/>
    </location>
</feature>
<dbReference type="PANTHER" id="PTHR34512:SF30">
    <property type="entry name" value="OUTER MEMBRANE PROTEIN ASSEMBLY FACTOR BAMB"/>
    <property type="match status" value="1"/>
</dbReference>
<evidence type="ECO:0000259" key="2">
    <source>
        <dbReference type="Pfam" id="PF07705"/>
    </source>
</evidence>
<evidence type="ECO:0000259" key="4">
    <source>
        <dbReference type="Pfam" id="PF14478"/>
    </source>
</evidence>
<feature type="domain" description="Pyrrolo-quinoline quinone repeat" evidence="3">
    <location>
        <begin position="675"/>
        <end position="798"/>
    </location>
</feature>
<feature type="domain" description="CARDB" evidence="2">
    <location>
        <begin position="548"/>
        <end position="645"/>
    </location>
</feature>
<feature type="domain" description="CARDB" evidence="2">
    <location>
        <begin position="441"/>
        <end position="539"/>
    </location>
</feature>
<feature type="domain" description="Pyrrolo-quinoline quinone repeat" evidence="3">
    <location>
        <begin position="803"/>
        <end position="930"/>
    </location>
</feature>
<dbReference type="InterPro" id="IPR011050">
    <property type="entry name" value="Pectin_lyase_fold/virulence"/>
</dbReference>
<comment type="caution">
    <text evidence="5">The sequence shown here is derived from an EMBL/GenBank/DDBJ whole genome shotgun (WGS) entry which is preliminary data.</text>
</comment>
<dbReference type="SMART" id="SM00710">
    <property type="entry name" value="PbH1"/>
    <property type="match status" value="7"/>
</dbReference>
<feature type="domain" description="Periplasmic copper-binding protein NosD beta helix" evidence="1">
    <location>
        <begin position="105"/>
        <end position="298"/>
    </location>
</feature>
<evidence type="ECO:0000313" key="5">
    <source>
        <dbReference type="EMBL" id="CAD6494684.1"/>
    </source>
</evidence>
<dbReference type="PANTHER" id="PTHR34512">
    <property type="entry name" value="CELL SURFACE PROTEIN"/>
    <property type="match status" value="1"/>
</dbReference>
<evidence type="ECO:0000313" key="6">
    <source>
        <dbReference type="Proteomes" id="UP000612009"/>
    </source>
</evidence>
<evidence type="ECO:0000259" key="3">
    <source>
        <dbReference type="Pfam" id="PF13360"/>
    </source>
</evidence>
<dbReference type="InterPro" id="IPR012334">
    <property type="entry name" value="Pectin_lyas_fold"/>
</dbReference>
<dbReference type="InterPro" id="IPR011047">
    <property type="entry name" value="Quinoprotein_ADH-like_sf"/>
</dbReference>
<dbReference type="InterPro" id="IPR018391">
    <property type="entry name" value="PQQ_b-propeller_rpt"/>
</dbReference>
<dbReference type="InterPro" id="IPR002372">
    <property type="entry name" value="PQQ_rpt_dom"/>
</dbReference>
<feature type="domain" description="Transcobalamin-like C-terminal" evidence="4">
    <location>
        <begin position="1192"/>
        <end position="1252"/>
    </location>
</feature>
<dbReference type="Pfam" id="PF05048">
    <property type="entry name" value="NosD"/>
    <property type="match status" value="1"/>
</dbReference>
<gene>
    <name evidence="5" type="primary">bamB_6</name>
    <name evidence="5" type="ORF">LAKADJCE_00902</name>
</gene>
<dbReference type="Proteomes" id="UP000612009">
    <property type="component" value="Unassembled WGS sequence"/>
</dbReference>
<dbReference type="InterPro" id="IPR007742">
    <property type="entry name" value="NosD_dom"/>
</dbReference>
<dbReference type="Gene3D" id="2.170.130.30">
    <property type="match status" value="1"/>
</dbReference>
<sequence length="1441" mass="153195">MRTIYIVGMIALLGAMMVMPASATTWDVYEGDSIQAALNNVSDGDTVLVHAGTYELTESDQEWQLCVNTPNITLKGECADVVTLDASGKGAIYLGPTGYEFSGAAPGCIVEGFRIINSNLGVNILVNSPNCIVRNNLVEAGTAVNVKASNTTIRGNVMNGGSKCIQFRVGPITFVDNVVSNSTKTYASVKFYIPDAVIVNNTFRDNFAGMGIYNNEATNITVARNNFISSGAGIKLYGGASGNRIYLNNFVNNTENVLIGGSDTPINIWNSTGPITYTYNGNPYTNYLGNYWGSDYTGSDGDGDGLGDAPYDIPGSATDKDHRPLMTGFENYISEEAPPAPTPPTSFLISGNVSYDNGNPVTNPMVTVRNMDTSEDFTVKTAAGSNHYLTLTDSSHVSAGDWIRINASDDTVYNETSHIVMGSEIESGGFVQDMLLESGERPDLIVTEKSEEWVTVDKTYTTTYTVENSGTFNAGASTIAIEIDGTEVATDPVPALAIGESYTSTLGPFTLSGENDTIRVCADNDEIVSELNETNNCLENLLEVSGLPDLTIQVALKTPGYTNEENILGVKAKNTGSGDAGSFNVSLSIDGTPVLLETVSSLAVNEITELEYTWTPASTGEYAMSATADTNNDVTESDETNNDYARTSVIIKRTDWHQFHYDGVHSGFSPSGASNTNTTLWISEELSAIGGTSTVVAAGRVFAYGGPTSPYGSGEGVLYCLDEFTGAILWNISIPTPAYGSWSSPAYHNGRVFTSTGIEAGCYNATTGEQIWVFENPTGEASVNGGPVVADGKVIVNDWQAGHFYCLDEEAGELLWNFTETKTGNWGVGYAQGVPAYEAGRFYLTTWLYVGGNVYCVDADTGELIWNKTTPLDTCGSPVVVDGTVYVTNYDFYGDGAIYAMDAGNGDILWSQTIQRSDSTPAVAYGNVYVCGGCSGYSQMQTYCFNATTGNPIWSTDTGDEIGAWTCSVAVADDKVFVGHPGSLFGYAGTYALDAATGDVIWSHPGGGSSPAVADDIVFTIGGGRVYAFCDPLPDLTIAAIGTPTNLRNDVINPITATVENIGGTNAENFVVSLDVDGIQVDTTTIATLAAGDSTTVEFLWTPASTGGATLTVTADADDSVEELDEMNNDLPETVDVLEKLTVTANVRIEGKDYTVWTGDVTFSNSMITASDGSIHYLNEPTALGALDEADKLGGFGYVLVDYGWGLYIEEVAGEPPIGWDGWMYRVNYVSPWVGAPDYTLADSDEVLWYFGAWTAPPLKIELGKTTVMAGEEFVVTVTADFGPVDNATVYANELTFQTGSDGTATLALDTAGNYIIYADKGTWADYTRSEKKTVLVVMLAGVTFDKKKLDLNSSGILKAFITLPEGYDVADIDVSTVECEGAHAFGDGSVIPGKQALEVKFKIPDLVDVPTGDAVSLTVSGELTTGERFEGSNTVKVITK</sequence>
<protein>
    <submittedName>
        <fullName evidence="5">Outer membrane protein assembly factor BamB</fullName>
    </submittedName>
</protein>
<dbReference type="Gene3D" id="2.160.20.10">
    <property type="entry name" value="Single-stranded right-handed beta-helix, Pectin lyase-like"/>
    <property type="match status" value="1"/>
</dbReference>
<dbReference type="Pfam" id="PF14478">
    <property type="entry name" value="DUF4430"/>
    <property type="match status" value="1"/>
</dbReference>
<reference evidence="5" key="1">
    <citation type="submission" date="2020-10" db="EMBL/GenBank/DDBJ databases">
        <authorList>
            <person name="Hahn C.J."/>
            <person name="Laso-Perez R."/>
            <person name="Vulcano F."/>
            <person name="Vaziourakis K.-M."/>
            <person name="Stokke R."/>
            <person name="Steen I.H."/>
            <person name="Teske A."/>
            <person name="Boetius A."/>
            <person name="Liebeke M."/>
            <person name="Amann R."/>
            <person name="Knittel K."/>
        </authorList>
    </citation>
    <scope>NUCLEOTIDE SEQUENCE</scope>
    <source>
        <strain evidence="5">Gfbio:e3339647-f889-4370-9287-4fb5cb688e4c:AG392J18_GoMArc1</strain>
    </source>
</reference>
<evidence type="ECO:0000259" key="1">
    <source>
        <dbReference type="Pfam" id="PF05048"/>
    </source>
</evidence>
<proteinExistence type="predicted"/>
<dbReference type="SUPFAM" id="SSF50998">
    <property type="entry name" value="Quinoprotein alcohol dehydrogenase-like"/>
    <property type="match status" value="3"/>
</dbReference>
<dbReference type="InterPro" id="IPR013783">
    <property type="entry name" value="Ig-like_fold"/>
</dbReference>
<dbReference type="Gene3D" id="2.40.10.480">
    <property type="match status" value="1"/>
</dbReference>
<dbReference type="InterPro" id="IPR011635">
    <property type="entry name" value="CARDB"/>
</dbReference>
<name>A0A811TBG8_9EURY</name>
<dbReference type="InterPro" id="IPR027954">
    <property type="entry name" value="Transcobalamin-like_C"/>
</dbReference>
<dbReference type="InterPro" id="IPR015943">
    <property type="entry name" value="WD40/YVTN_repeat-like_dom_sf"/>
</dbReference>
<dbReference type="Gene3D" id="2.130.10.10">
    <property type="entry name" value="YVTN repeat-like/Quinoprotein amine dehydrogenase"/>
    <property type="match status" value="1"/>
</dbReference>
<dbReference type="InterPro" id="IPR006626">
    <property type="entry name" value="PbH1"/>
</dbReference>
<organism evidence="5 6">
    <name type="scientific">Candidatus Argoarchaeum ethanivorans</name>
    <dbReference type="NCBI Taxonomy" id="2608793"/>
    <lineage>
        <taxon>Archaea</taxon>
        <taxon>Methanobacteriati</taxon>
        <taxon>Methanobacteriota</taxon>
        <taxon>Stenosarchaea group</taxon>
        <taxon>Methanomicrobia</taxon>
        <taxon>Methanosarcinales</taxon>
        <taxon>Methanosarcinales incertae sedis</taxon>
        <taxon>GOM Arc I cluster</taxon>
        <taxon>Candidatus Argoarchaeum</taxon>
    </lineage>
</organism>
<dbReference type="EMBL" id="CAJHIR010000072">
    <property type="protein sequence ID" value="CAD6494684.1"/>
    <property type="molecule type" value="Genomic_DNA"/>
</dbReference>